<sequence length="44" mass="4906">MRSPGAAARNLPSSRSPITVETRSLRVTADVREKVIFYEELTLS</sequence>
<dbReference type="EMBL" id="UYWY01028463">
    <property type="protein sequence ID" value="VDM51487.1"/>
    <property type="molecule type" value="Genomic_DNA"/>
</dbReference>
<organism evidence="2 3">
    <name type="scientific">Toxocara canis</name>
    <name type="common">Canine roundworm</name>
    <dbReference type="NCBI Taxonomy" id="6265"/>
    <lineage>
        <taxon>Eukaryota</taxon>
        <taxon>Metazoa</taxon>
        <taxon>Ecdysozoa</taxon>
        <taxon>Nematoda</taxon>
        <taxon>Chromadorea</taxon>
        <taxon>Rhabditida</taxon>
        <taxon>Spirurina</taxon>
        <taxon>Ascaridomorpha</taxon>
        <taxon>Ascaridoidea</taxon>
        <taxon>Toxocaridae</taxon>
        <taxon>Toxocara</taxon>
    </lineage>
</organism>
<gene>
    <name evidence="1" type="ORF">TCNE_LOCUS20166</name>
</gene>
<dbReference type="WBParaSite" id="TCNE_0002017001-mRNA-1">
    <property type="protein sequence ID" value="TCNE_0002017001-mRNA-1"/>
    <property type="gene ID" value="TCNE_0002017001"/>
</dbReference>
<evidence type="ECO:0000313" key="2">
    <source>
        <dbReference type="Proteomes" id="UP000050794"/>
    </source>
</evidence>
<evidence type="ECO:0000313" key="1">
    <source>
        <dbReference type="EMBL" id="VDM51487.1"/>
    </source>
</evidence>
<dbReference type="AlphaFoldDB" id="A0A183VHE6"/>
<name>A0A183VHE6_TOXCA</name>
<dbReference type="Proteomes" id="UP000050794">
    <property type="component" value="Unassembled WGS sequence"/>
</dbReference>
<accession>A0A183VHE6</accession>
<reference evidence="1 2" key="2">
    <citation type="submission" date="2018-11" db="EMBL/GenBank/DDBJ databases">
        <authorList>
            <consortium name="Pathogen Informatics"/>
        </authorList>
    </citation>
    <scope>NUCLEOTIDE SEQUENCE [LARGE SCALE GENOMIC DNA]</scope>
</reference>
<keyword evidence="2" id="KW-1185">Reference proteome</keyword>
<reference evidence="3" key="1">
    <citation type="submission" date="2016-06" db="UniProtKB">
        <authorList>
            <consortium name="WormBaseParasite"/>
        </authorList>
    </citation>
    <scope>IDENTIFICATION</scope>
</reference>
<proteinExistence type="predicted"/>
<evidence type="ECO:0000313" key="3">
    <source>
        <dbReference type="WBParaSite" id="TCNE_0002017001-mRNA-1"/>
    </source>
</evidence>
<protein>
    <submittedName>
        <fullName evidence="1 3">Uncharacterized protein</fullName>
    </submittedName>
</protein>